<comment type="subcellular location">
    <subcellularLocation>
        <location evidence="1">Nucleus</location>
    </subcellularLocation>
</comment>
<dbReference type="STRING" id="2015173.A0A026WR69"/>
<organism evidence="2 3">
    <name type="scientific">Ooceraea biroi</name>
    <name type="common">Clonal raider ant</name>
    <name type="synonym">Cerapachys biroi</name>
    <dbReference type="NCBI Taxonomy" id="2015173"/>
    <lineage>
        <taxon>Eukaryota</taxon>
        <taxon>Metazoa</taxon>
        <taxon>Ecdysozoa</taxon>
        <taxon>Arthropoda</taxon>
        <taxon>Hexapoda</taxon>
        <taxon>Insecta</taxon>
        <taxon>Pterygota</taxon>
        <taxon>Neoptera</taxon>
        <taxon>Endopterygota</taxon>
        <taxon>Hymenoptera</taxon>
        <taxon>Apocrita</taxon>
        <taxon>Aculeata</taxon>
        <taxon>Formicoidea</taxon>
        <taxon>Formicidae</taxon>
        <taxon>Dorylinae</taxon>
        <taxon>Ooceraea</taxon>
    </lineage>
</organism>
<dbReference type="PANTHER" id="PTHR46060">
    <property type="entry name" value="MARINER MOS1 TRANSPOSASE-LIKE PROTEIN"/>
    <property type="match status" value="1"/>
</dbReference>
<dbReference type="InterPro" id="IPR009057">
    <property type="entry name" value="Homeodomain-like_sf"/>
</dbReference>
<evidence type="ECO:0000256" key="1">
    <source>
        <dbReference type="ARBA" id="ARBA00004123"/>
    </source>
</evidence>
<accession>A0A026WR69</accession>
<evidence type="ECO:0000313" key="2">
    <source>
        <dbReference type="EMBL" id="EZA58146.1"/>
    </source>
</evidence>
<dbReference type="EMBL" id="KK107132">
    <property type="protein sequence ID" value="EZA58146.1"/>
    <property type="molecule type" value="Genomic_DNA"/>
</dbReference>
<dbReference type="Gene3D" id="1.10.10.1450">
    <property type="match status" value="1"/>
</dbReference>
<sequence>MIQEAFKEEALSRTQVYEWFRRFREGRMSLEDDPRSGRPSTSHTDENVDLIRQTINQDRRMTIDMLSENTGISWSACQRILTDDLKMRRIIANSFPDCSQMSKNKLVFLCVRI</sequence>
<dbReference type="InterPro" id="IPR052709">
    <property type="entry name" value="Transposase-MT_Hybrid"/>
</dbReference>
<reference evidence="2 3" key="1">
    <citation type="journal article" date="2014" name="Curr. Biol.">
        <title>The genome of the clonal raider ant Cerapachys biroi.</title>
        <authorList>
            <person name="Oxley P.R."/>
            <person name="Ji L."/>
            <person name="Fetter-Pruneda I."/>
            <person name="McKenzie S.K."/>
            <person name="Li C."/>
            <person name="Hu H."/>
            <person name="Zhang G."/>
            <person name="Kronauer D.J."/>
        </authorList>
    </citation>
    <scope>NUCLEOTIDE SEQUENCE [LARGE SCALE GENOMIC DNA]</scope>
</reference>
<dbReference type="GO" id="GO:0005634">
    <property type="term" value="C:nucleus"/>
    <property type="evidence" value="ECO:0007669"/>
    <property type="project" value="UniProtKB-SubCell"/>
</dbReference>
<proteinExistence type="predicted"/>
<gene>
    <name evidence="2" type="ORF">X777_01874</name>
</gene>
<dbReference type="Proteomes" id="UP000053097">
    <property type="component" value="Unassembled WGS sequence"/>
</dbReference>
<dbReference type="OrthoDB" id="7537251at2759"/>
<dbReference type="OMA" id="WSACQRI"/>
<dbReference type="PANTHER" id="PTHR46060:SF1">
    <property type="entry name" value="MARINER MOS1 TRANSPOSASE-LIKE PROTEIN"/>
    <property type="match status" value="1"/>
</dbReference>
<dbReference type="SUPFAM" id="SSF46689">
    <property type="entry name" value="Homeodomain-like"/>
    <property type="match status" value="1"/>
</dbReference>
<evidence type="ECO:0000313" key="3">
    <source>
        <dbReference type="Proteomes" id="UP000053097"/>
    </source>
</evidence>
<name>A0A026WR69_OOCBI</name>
<evidence type="ECO:0008006" key="4">
    <source>
        <dbReference type="Google" id="ProtNLM"/>
    </source>
</evidence>
<dbReference type="Pfam" id="PF13565">
    <property type="entry name" value="HTH_32"/>
    <property type="match status" value="1"/>
</dbReference>
<protein>
    <recommendedName>
        <fullName evidence="4">Mos1 transposase HTH domain-containing protein</fullName>
    </recommendedName>
</protein>
<keyword evidence="3" id="KW-1185">Reference proteome</keyword>
<dbReference type="AlphaFoldDB" id="A0A026WR69"/>